<dbReference type="Proteomes" id="UP000663131">
    <property type="component" value="Chromosome 8"/>
</dbReference>
<reference evidence="1" key="1">
    <citation type="submission" date="2020-10" db="EMBL/GenBank/DDBJ databases">
        <authorList>
            <person name="Palmer J.M."/>
        </authorList>
    </citation>
    <scope>NUCLEOTIDE SEQUENCE</scope>
    <source>
        <strain evidence="1">UCD 2041</strain>
    </source>
</reference>
<name>A0A871RHT8_DEKBR</name>
<accession>A0A871RHT8</accession>
<dbReference type="AlphaFoldDB" id="A0A871RHT8"/>
<dbReference type="InterPro" id="IPR052292">
    <property type="entry name" value="Glucose_repression_reg"/>
</dbReference>
<dbReference type="GO" id="GO:0042149">
    <property type="term" value="P:cellular response to glucose starvation"/>
    <property type="evidence" value="ECO:0007669"/>
    <property type="project" value="TreeGrafter"/>
</dbReference>
<dbReference type="GO" id="GO:0007039">
    <property type="term" value="P:protein catabolic process in the vacuole"/>
    <property type="evidence" value="ECO:0007669"/>
    <property type="project" value="TreeGrafter"/>
</dbReference>
<dbReference type="OrthoDB" id="5563539at2759"/>
<evidence type="ECO:0000313" key="1">
    <source>
        <dbReference type="EMBL" id="QOU21560.1"/>
    </source>
</evidence>
<dbReference type="GO" id="GO:0005773">
    <property type="term" value="C:vacuole"/>
    <property type="evidence" value="ECO:0007669"/>
    <property type="project" value="GOC"/>
</dbReference>
<protein>
    <recommendedName>
        <fullName evidence="3">Nitrogen regulatory protein areA GATA-like domain-containing protein</fullName>
    </recommendedName>
</protein>
<dbReference type="RefSeq" id="XP_041138053.1">
    <property type="nucleotide sequence ID" value="XM_041279839.1"/>
</dbReference>
<sequence length="283" mass="32445">MPSVEYDQCKRSNYSLNHQFLDTDFLDSACANDFTILPAISDSDAQLLNLRMPEAVDYLSSTLESEQYFNCWKAITNNRFMKPYDLSNMRNLRDASYFEPVDDVMLLMPSTSSPRLENACWRAWYKSFRHLKELDPAKINWMKINDVTSLYGPVVDGKSIGKSDDILSSDSQSCMSCECSSDNESTHEVQEYSPFGSEEDDSLFEFCQYDLSSLEITHSTSSVATTVSSSFDRTYPRLERKATKSILKKNTRGFLSRFKQDKQTKTHKRISFCPTVKVGVYTK</sequence>
<dbReference type="GeneID" id="64573210"/>
<gene>
    <name evidence="1" type="ORF">BRETT_001285</name>
</gene>
<dbReference type="KEGG" id="bbrx:BRETT_001285"/>
<dbReference type="PANTHER" id="PTHR28051:SF1">
    <property type="entry name" value="PROTEIN MTL1-RELATED"/>
    <property type="match status" value="1"/>
</dbReference>
<reference evidence="1" key="2">
    <citation type="journal article" name="BMC Genomics">
        <title>New genome assemblies reveal patterns of domestication and adaptation across Brettanomyces (Dekkera) species.</title>
        <authorList>
            <person name="Roach M.J."/>
            <person name="Borneman A.R."/>
        </authorList>
    </citation>
    <scope>NUCLEOTIDE SEQUENCE</scope>
    <source>
        <strain evidence="1">UCD 2041</strain>
    </source>
</reference>
<proteinExistence type="predicted"/>
<dbReference type="EMBL" id="CP063136">
    <property type="protein sequence ID" value="QOU21560.1"/>
    <property type="molecule type" value="Genomic_DNA"/>
</dbReference>
<dbReference type="PANTHER" id="PTHR28051">
    <property type="entry name" value="PROTEIN MTL1-RELATED"/>
    <property type="match status" value="1"/>
</dbReference>
<evidence type="ECO:0000313" key="2">
    <source>
        <dbReference type="Proteomes" id="UP000663131"/>
    </source>
</evidence>
<evidence type="ECO:0008006" key="3">
    <source>
        <dbReference type="Google" id="ProtNLM"/>
    </source>
</evidence>
<organism evidence="1 2">
    <name type="scientific">Dekkera bruxellensis</name>
    <name type="common">Brettanomyces custersii</name>
    <dbReference type="NCBI Taxonomy" id="5007"/>
    <lineage>
        <taxon>Eukaryota</taxon>
        <taxon>Fungi</taxon>
        <taxon>Dikarya</taxon>
        <taxon>Ascomycota</taxon>
        <taxon>Saccharomycotina</taxon>
        <taxon>Pichiomycetes</taxon>
        <taxon>Pichiales</taxon>
        <taxon>Pichiaceae</taxon>
        <taxon>Brettanomyces</taxon>
    </lineage>
</organism>